<dbReference type="EMBL" id="LGTL01000029">
    <property type="protein sequence ID" value="KPA74391.1"/>
    <property type="molecule type" value="Genomic_DNA"/>
</dbReference>
<dbReference type="OMA" id="DACEPVE"/>
<dbReference type="VEuPathDB" id="TriTrypDB:LpyrH10_29_0120"/>
<dbReference type="GeneID" id="26909380"/>
<protein>
    <submittedName>
        <fullName evidence="2">Uncharacterized protein</fullName>
    </submittedName>
</protein>
<keyword evidence="3" id="KW-1185">Reference proteome</keyword>
<accession>A0A0N0DRE9</accession>
<proteinExistence type="predicted"/>
<feature type="region of interest" description="Disordered" evidence="1">
    <location>
        <begin position="35"/>
        <end position="97"/>
    </location>
</feature>
<sequence>MTSVTTPTAPTVAPFLRQLQRIADRLESFSAIQEAKILSRRSSTSSATDPAESASTAGTPPQAPSSAIRSHQRRRDSSDSTGANENANEGPTLRRRHGRLYVRPEEYDSLPQALPTVNFYGLFPRAVGPIANVVVTSPDEYQALLDTCEPVEVVKSSRDRDVRRNRLCKVDIHQGGFFVYQPQGRKPQYFKLRCAEESSDVYGSATYIHA</sequence>
<dbReference type="RefSeq" id="XP_015652830.1">
    <property type="nucleotide sequence ID" value="XM_015808377.1"/>
</dbReference>
<organism evidence="2 3">
    <name type="scientific">Leptomonas pyrrhocoris</name>
    <name type="common">Firebug parasite</name>
    <dbReference type="NCBI Taxonomy" id="157538"/>
    <lineage>
        <taxon>Eukaryota</taxon>
        <taxon>Discoba</taxon>
        <taxon>Euglenozoa</taxon>
        <taxon>Kinetoplastea</taxon>
        <taxon>Metakinetoplastina</taxon>
        <taxon>Trypanosomatida</taxon>
        <taxon>Trypanosomatidae</taxon>
        <taxon>Leishmaniinae</taxon>
        <taxon>Leptomonas</taxon>
    </lineage>
</organism>
<dbReference type="Proteomes" id="UP000037923">
    <property type="component" value="Unassembled WGS sequence"/>
</dbReference>
<evidence type="ECO:0000313" key="2">
    <source>
        <dbReference type="EMBL" id="KPA74391.1"/>
    </source>
</evidence>
<comment type="caution">
    <text evidence="2">The sequence shown here is derived from an EMBL/GenBank/DDBJ whole genome shotgun (WGS) entry which is preliminary data.</text>
</comment>
<evidence type="ECO:0000256" key="1">
    <source>
        <dbReference type="SAM" id="MobiDB-lite"/>
    </source>
</evidence>
<feature type="compositionally biased region" description="Polar residues" evidence="1">
    <location>
        <begin position="40"/>
        <end position="68"/>
    </location>
</feature>
<name>A0A0N0DRE9_LEPPY</name>
<dbReference type="OrthoDB" id="10513698at2759"/>
<evidence type="ECO:0000313" key="3">
    <source>
        <dbReference type="Proteomes" id="UP000037923"/>
    </source>
</evidence>
<gene>
    <name evidence="2" type="ORF">ABB37_09097</name>
</gene>
<reference evidence="2 3" key="1">
    <citation type="submission" date="2015-07" db="EMBL/GenBank/DDBJ databases">
        <title>High-quality genome of monoxenous trypanosomatid Leptomonas pyrrhocoris.</title>
        <authorList>
            <person name="Flegontov P."/>
            <person name="Butenko A."/>
            <person name="Firsov S."/>
            <person name="Vlcek C."/>
            <person name="Logacheva M.D."/>
            <person name="Field M."/>
            <person name="Filatov D."/>
            <person name="Flegontova O."/>
            <person name="Gerasimov E."/>
            <person name="Jackson A.P."/>
            <person name="Kelly S."/>
            <person name="Opperdoes F."/>
            <person name="O'Reilly A."/>
            <person name="Votypka J."/>
            <person name="Yurchenko V."/>
            <person name="Lukes J."/>
        </authorList>
    </citation>
    <scope>NUCLEOTIDE SEQUENCE [LARGE SCALE GENOMIC DNA]</scope>
    <source>
        <strain evidence="2">H10</strain>
    </source>
</reference>
<dbReference type="AlphaFoldDB" id="A0A0N0DRE9"/>